<keyword evidence="3" id="KW-0028">Amino-acid biosynthesis</keyword>
<keyword evidence="3" id="KW-0057">Aromatic amino acid biosynthesis</keyword>
<dbReference type="Proteomes" id="UP000805085">
    <property type="component" value="Unassembled WGS sequence"/>
</dbReference>
<dbReference type="EMBL" id="JABRWQ010000005">
    <property type="protein sequence ID" value="NRD23901.1"/>
    <property type="molecule type" value="Genomic_DNA"/>
</dbReference>
<feature type="domain" description="Shikimate dehydrogenase substrate binding N-terminal" evidence="4">
    <location>
        <begin position="14"/>
        <end position="95"/>
    </location>
</feature>
<dbReference type="InterPro" id="IPR036291">
    <property type="entry name" value="NAD(P)-bd_dom_sf"/>
</dbReference>
<evidence type="ECO:0000259" key="4">
    <source>
        <dbReference type="Pfam" id="PF08501"/>
    </source>
</evidence>
<dbReference type="RefSeq" id="WP_173301562.1">
    <property type="nucleotide sequence ID" value="NZ_JABRWQ010000005.1"/>
</dbReference>
<dbReference type="Gene3D" id="3.40.50.720">
    <property type="entry name" value="NAD(P)-binding Rossmann-like Domain"/>
    <property type="match status" value="1"/>
</dbReference>
<evidence type="ECO:0000256" key="2">
    <source>
        <dbReference type="ARBA" id="ARBA00023002"/>
    </source>
</evidence>
<keyword evidence="2" id="KW-0560">Oxidoreductase</keyword>
<keyword evidence="6" id="KW-1185">Reference proteome</keyword>
<reference evidence="5 6" key="1">
    <citation type="journal article" date="2015" name="Int. J. Syst. Evol. Microbiol.">
        <title>Winogradskyella litoriviva sp. nov., isolated from coastal seawater.</title>
        <authorList>
            <person name="Nedashkovskaya O.I."/>
            <person name="Kukhlevskiy A.D."/>
            <person name="Zhukova N.V."/>
            <person name="Kim S.J."/>
            <person name="Rhee S.K."/>
            <person name="Mikhailov V.V."/>
        </authorList>
    </citation>
    <scope>NUCLEOTIDE SEQUENCE [LARGE SCALE GENOMIC DNA]</scope>
    <source>
        <strain evidence="5 6">KMM6491</strain>
    </source>
</reference>
<dbReference type="InterPro" id="IPR022893">
    <property type="entry name" value="Shikimate_DH_fam"/>
</dbReference>
<dbReference type="SUPFAM" id="SSF51735">
    <property type="entry name" value="NAD(P)-binding Rossmann-fold domains"/>
    <property type="match status" value="1"/>
</dbReference>
<dbReference type="PANTHER" id="PTHR21089">
    <property type="entry name" value="SHIKIMATE DEHYDROGENASE"/>
    <property type="match status" value="1"/>
</dbReference>
<gene>
    <name evidence="5" type="ORF">HNV10_11645</name>
</gene>
<evidence type="ECO:0000313" key="6">
    <source>
        <dbReference type="Proteomes" id="UP000805085"/>
    </source>
</evidence>
<accession>A0ABX2E799</accession>
<sequence>MENKQDKAKYKFGLLGRDISYSFSRGYFAKKFEKENLPHTYVNFDLQTIDELKEVIDNTPNLKGINVTIPYKEQVITFLDKLNKTAEKIGAVNTIRFTKNNKLVGYNTDYYGFKNSLKPHLKSHHKKALILGTGGASKAIAYALKKLKIQFDFVSRSHKKGVTFSYNDLTERIISEYTIIINCTPLGTFPNIEECPTIPYKGITEHHILYDLIYNPEQTKFLNYGFKKGSTTINGLEMLRLQAEKSWKIWHKS</sequence>
<dbReference type="SUPFAM" id="SSF53223">
    <property type="entry name" value="Aminoacid dehydrogenase-like, N-terminal domain"/>
    <property type="match status" value="1"/>
</dbReference>
<dbReference type="InterPro" id="IPR013708">
    <property type="entry name" value="Shikimate_DH-bd_N"/>
</dbReference>
<dbReference type="CDD" id="cd01065">
    <property type="entry name" value="NAD_bind_Shikimate_DH"/>
    <property type="match status" value="1"/>
</dbReference>
<comment type="caution">
    <text evidence="5">The sequence shown here is derived from an EMBL/GenBank/DDBJ whole genome shotgun (WGS) entry which is preliminary data.</text>
</comment>
<protein>
    <submittedName>
        <fullName evidence="5">Shikimate dehydrogenase</fullName>
    </submittedName>
</protein>
<comment type="pathway">
    <text evidence="1">Metabolic intermediate biosynthesis; chorismate biosynthesis; chorismate from D-erythrose 4-phosphate and phosphoenolpyruvate: step 4/7.</text>
</comment>
<evidence type="ECO:0000256" key="1">
    <source>
        <dbReference type="ARBA" id="ARBA00004871"/>
    </source>
</evidence>
<proteinExistence type="predicted"/>
<name>A0ABX2E799_9FLAO</name>
<dbReference type="InterPro" id="IPR046346">
    <property type="entry name" value="Aminoacid_DH-like_N_sf"/>
</dbReference>
<evidence type="ECO:0000313" key="5">
    <source>
        <dbReference type="EMBL" id="NRD23901.1"/>
    </source>
</evidence>
<organism evidence="5 6">
    <name type="scientific">Winogradskyella litoriviva</name>
    <dbReference type="NCBI Taxonomy" id="1220182"/>
    <lineage>
        <taxon>Bacteria</taxon>
        <taxon>Pseudomonadati</taxon>
        <taxon>Bacteroidota</taxon>
        <taxon>Flavobacteriia</taxon>
        <taxon>Flavobacteriales</taxon>
        <taxon>Flavobacteriaceae</taxon>
        <taxon>Winogradskyella</taxon>
    </lineage>
</organism>
<dbReference type="Pfam" id="PF08501">
    <property type="entry name" value="Shikimate_dh_N"/>
    <property type="match status" value="1"/>
</dbReference>
<dbReference type="Gene3D" id="3.40.50.10860">
    <property type="entry name" value="Leucine Dehydrogenase, chain A, domain 1"/>
    <property type="match status" value="1"/>
</dbReference>
<dbReference type="PANTHER" id="PTHR21089:SF1">
    <property type="entry name" value="BIFUNCTIONAL 3-DEHYDROQUINATE DEHYDRATASE_SHIKIMATE DEHYDROGENASE, CHLOROPLASTIC"/>
    <property type="match status" value="1"/>
</dbReference>
<evidence type="ECO:0000256" key="3">
    <source>
        <dbReference type="ARBA" id="ARBA00023141"/>
    </source>
</evidence>